<evidence type="ECO:0000313" key="7">
    <source>
        <dbReference type="EMBL" id="KAB0584360.1"/>
    </source>
</evidence>
<organism evidence="7 8">
    <name type="scientific">Ideonella dechloratans</name>
    <dbReference type="NCBI Taxonomy" id="36863"/>
    <lineage>
        <taxon>Bacteria</taxon>
        <taxon>Pseudomonadati</taxon>
        <taxon>Pseudomonadota</taxon>
        <taxon>Betaproteobacteria</taxon>
        <taxon>Burkholderiales</taxon>
        <taxon>Sphaerotilaceae</taxon>
        <taxon>Ideonella</taxon>
    </lineage>
</organism>
<feature type="compositionally biased region" description="Low complexity" evidence="6">
    <location>
        <begin position="153"/>
        <end position="169"/>
    </location>
</feature>
<evidence type="ECO:0000256" key="1">
    <source>
        <dbReference type="ARBA" id="ARBA00022448"/>
    </source>
</evidence>
<dbReference type="Proteomes" id="UP000430120">
    <property type="component" value="Unassembled WGS sequence"/>
</dbReference>
<keyword evidence="8" id="KW-1185">Reference proteome</keyword>
<dbReference type="PANTHER" id="PTHR47366:SF1">
    <property type="entry name" value="TWO-ON-TWO HEMOGLOBIN-3"/>
    <property type="match status" value="1"/>
</dbReference>
<dbReference type="Pfam" id="PF01152">
    <property type="entry name" value="Bac_globin"/>
    <property type="match status" value="1"/>
</dbReference>
<gene>
    <name evidence="7" type="ORF">F7Q92_03850</name>
</gene>
<dbReference type="GO" id="GO:0019825">
    <property type="term" value="F:oxygen binding"/>
    <property type="evidence" value="ECO:0007669"/>
    <property type="project" value="InterPro"/>
</dbReference>
<dbReference type="PANTHER" id="PTHR47366">
    <property type="entry name" value="TWO-ON-TWO HEMOGLOBIN-3"/>
    <property type="match status" value="1"/>
</dbReference>
<reference evidence="7 8" key="1">
    <citation type="submission" date="2019-09" db="EMBL/GenBank/DDBJ databases">
        <title>Draft genome sequences of 48 bacterial type strains from the CCUG.</title>
        <authorList>
            <person name="Tunovic T."/>
            <person name="Pineiro-Iglesias B."/>
            <person name="Unosson C."/>
            <person name="Inganas E."/>
            <person name="Ohlen M."/>
            <person name="Cardew S."/>
            <person name="Jensie-Markopoulos S."/>
            <person name="Salva-Serra F."/>
            <person name="Jaen-Luchoro D."/>
            <person name="Karlsson R."/>
            <person name="Svensson-Stadler L."/>
            <person name="Chun J."/>
            <person name="Moore E."/>
        </authorList>
    </citation>
    <scope>NUCLEOTIDE SEQUENCE [LARGE SCALE GENOMIC DNA]</scope>
    <source>
        <strain evidence="7 8">CCUG 30977</strain>
    </source>
</reference>
<dbReference type="SUPFAM" id="SSF46458">
    <property type="entry name" value="Globin-like"/>
    <property type="match status" value="1"/>
</dbReference>
<comment type="caution">
    <text evidence="7">The sequence shown here is derived from an EMBL/GenBank/DDBJ whole genome shotgun (WGS) entry which is preliminary data.</text>
</comment>
<evidence type="ECO:0000256" key="6">
    <source>
        <dbReference type="SAM" id="MobiDB-lite"/>
    </source>
</evidence>
<proteinExistence type="inferred from homology"/>
<accession>A0A643FIZ1</accession>
<protein>
    <submittedName>
        <fullName evidence="7">Group II truncated hemoglobin</fullName>
    </submittedName>
</protein>
<dbReference type="EMBL" id="VZPB01000006">
    <property type="protein sequence ID" value="KAB0584360.1"/>
    <property type="molecule type" value="Genomic_DNA"/>
</dbReference>
<dbReference type="InterPro" id="IPR044203">
    <property type="entry name" value="GlbO/GLB3-like"/>
</dbReference>
<comment type="similarity">
    <text evidence="5">Belongs to the truncated hemoglobin family. Group II subfamily.</text>
</comment>
<dbReference type="Gene3D" id="1.10.490.10">
    <property type="entry name" value="Globins"/>
    <property type="match status" value="1"/>
</dbReference>
<dbReference type="InterPro" id="IPR009050">
    <property type="entry name" value="Globin-like_sf"/>
</dbReference>
<keyword evidence="4" id="KW-0408">Iron</keyword>
<evidence type="ECO:0000313" key="8">
    <source>
        <dbReference type="Proteomes" id="UP000430120"/>
    </source>
</evidence>
<dbReference type="AlphaFoldDB" id="A0A643FIZ1"/>
<evidence type="ECO:0000256" key="5">
    <source>
        <dbReference type="ARBA" id="ARBA00034496"/>
    </source>
</evidence>
<dbReference type="InterPro" id="IPR001486">
    <property type="entry name" value="Hemoglobin_trunc"/>
</dbReference>
<evidence type="ECO:0000256" key="3">
    <source>
        <dbReference type="ARBA" id="ARBA00022723"/>
    </source>
</evidence>
<evidence type="ECO:0000256" key="4">
    <source>
        <dbReference type="ARBA" id="ARBA00023004"/>
    </source>
</evidence>
<keyword evidence="3" id="KW-0479">Metal-binding</keyword>
<dbReference type="OrthoDB" id="9790913at2"/>
<dbReference type="InterPro" id="IPR012292">
    <property type="entry name" value="Globin/Proto"/>
</dbReference>
<dbReference type="GO" id="GO:0046872">
    <property type="term" value="F:metal ion binding"/>
    <property type="evidence" value="ECO:0007669"/>
    <property type="project" value="UniProtKB-KW"/>
</dbReference>
<evidence type="ECO:0000256" key="2">
    <source>
        <dbReference type="ARBA" id="ARBA00022617"/>
    </source>
</evidence>
<dbReference type="RefSeq" id="WP_151122652.1">
    <property type="nucleotide sequence ID" value="NZ_CP088081.1"/>
</dbReference>
<keyword evidence="2" id="KW-0349">Heme</keyword>
<sequence length="187" mass="20179">MNTPALPVRPAPPANPHWARVGGRAAVVRLVDAFYRAMDSRPEAATIRAMHAPDLSHTKAVLVQYLCEWMGGPKDYSGQRGNPMLRRRHQPFAIDAAARDAWMDCMRQALAECIDDEGLRAELDAAFWKIADFIRNTEEGGATRAHPGRPMEVAPHATPATHASTAVAAGVPVSPAVPASLPTRSST</sequence>
<name>A0A643FIZ1_IDEDE</name>
<keyword evidence="1" id="KW-0813">Transport</keyword>
<dbReference type="GO" id="GO:0020037">
    <property type="term" value="F:heme binding"/>
    <property type="evidence" value="ECO:0007669"/>
    <property type="project" value="InterPro"/>
</dbReference>
<dbReference type="GO" id="GO:0005344">
    <property type="term" value="F:oxygen carrier activity"/>
    <property type="evidence" value="ECO:0007669"/>
    <property type="project" value="InterPro"/>
</dbReference>
<feature type="region of interest" description="Disordered" evidence="6">
    <location>
        <begin position="139"/>
        <end position="169"/>
    </location>
</feature>
<dbReference type="CDD" id="cd14773">
    <property type="entry name" value="TrHb2_PhHbO-like_O"/>
    <property type="match status" value="1"/>
</dbReference>